<accession>A0A812RA63</accession>
<dbReference type="AlphaFoldDB" id="A0A812RA63"/>
<evidence type="ECO:0000313" key="1">
    <source>
        <dbReference type="EMBL" id="CAE7428606.1"/>
    </source>
</evidence>
<protein>
    <submittedName>
        <fullName evidence="1">Uncharacterized protein</fullName>
    </submittedName>
</protein>
<gene>
    <name evidence="1" type="ORF">SNAT2548_LOCUS23302</name>
</gene>
<sequence length="112" mass="12438">MIEQRRSLARAISHRTGQCLLATCNSQAEYFFPDVADKLRVPETPELVLTLPPAQHPRQHVLFKRQTSRLALEMSEEQVAWAIGPKTLKPSTDCCLLLLKSATNGARGSLAL</sequence>
<proteinExistence type="predicted"/>
<dbReference type="Proteomes" id="UP000604046">
    <property type="component" value="Unassembled WGS sequence"/>
</dbReference>
<dbReference type="EMBL" id="CAJNDS010002317">
    <property type="protein sequence ID" value="CAE7428606.1"/>
    <property type="molecule type" value="Genomic_DNA"/>
</dbReference>
<evidence type="ECO:0000313" key="2">
    <source>
        <dbReference type="Proteomes" id="UP000604046"/>
    </source>
</evidence>
<name>A0A812RA63_9DINO</name>
<reference evidence="1" key="1">
    <citation type="submission" date="2021-02" db="EMBL/GenBank/DDBJ databases">
        <authorList>
            <person name="Dougan E. K."/>
            <person name="Rhodes N."/>
            <person name="Thang M."/>
            <person name="Chan C."/>
        </authorList>
    </citation>
    <scope>NUCLEOTIDE SEQUENCE</scope>
</reference>
<keyword evidence="2" id="KW-1185">Reference proteome</keyword>
<comment type="caution">
    <text evidence="1">The sequence shown here is derived from an EMBL/GenBank/DDBJ whole genome shotgun (WGS) entry which is preliminary data.</text>
</comment>
<organism evidence="1 2">
    <name type="scientific">Symbiodinium natans</name>
    <dbReference type="NCBI Taxonomy" id="878477"/>
    <lineage>
        <taxon>Eukaryota</taxon>
        <taxon>Sar</taxon>
        <taxon>Alveolata</taxon>
        <taxon>Dinophyceae</taxon>
        <taxon>Suessiales</taxon>
        <taxon>Symbiodiniaceae</taxon>
        <taxon>Symbiodinium</taxon>
    </lineage>
</organism>